<name>A0A9D4JMH7_DREPO</name>
<keyword evidence="2" id="KW-1185">Reference proteome</keyword>
<reference evidence="1" key="1">
    <citation type="journal article" date="2019" name="bioRxiv">
        <title>The Genome of the Zebra Mussel, Dreissena polymorpha: A Resource for Invasive Species Research.</title>
        <authorList>
            <person name="McCartney M.A."/>
            <person name="Auch B."/>
            <person name="Kono T."/>
            <person name="Mallez S."/>
            <person name="Zhang Y."/>
            <person name="Obille A."/>
            <person name="Becker A."/>
            <person name="Abrahante J.E."/>
            <person name="Garbe J."/>
            <person name="Badalamenti J.P."/>
            <person name="Herman A."/>
            <person name="Mangelson H."/>
            <person name="Liachko I."/>
            <person name="Sullivan S."/>
            <person name="Sone E.D."/>
            <person name="Koren S."/>
            <person name="Silverstein K.A.T."/>
            <person name="Beckman K.B."/>
            <person name="Gohl D.M."/>
        </authorList>
    </citation>
    <scope>NUCLEOTIDE SEQUENCE</scope>
    <source>
        <strain evidence="1">Duluth1</strain>
        <tissue evidence="1">Whole animal</tissue>
    </source>
</reference>
<reference evidence="1" key="2">
    <citation type="submission" date="2020-11" db="EMBL/GenBank/DDBJ databases">
        <authorList>
            <person name="McCartney M.A."/>
            <person name="Auch B."/>
            <person name="Kono T."/>
            <person name="Mallez S."/>
            <person name="Becker A."/>
            <person name="Gohl D.M."/>
            <person name="Silverstein K.A.T."/>
            <person name="Koren S."/>
            <person name="Bechman K.B."/>
            <person name="Herman A."/>
            <person name="Abrahante J.E."/>
            <person name="Garbe J."/>
        </authorList>
    </citation>
    <scope>NUCLEOTIDE SEQUENCE</scope>
    <source>
        <strain evidence="1">Duluth1</strain>
        <tissue evidence="1">Whole animal</tissue>
    </source>
</reference>
<gene>
    <name evidence="1" type="ORF">DPMN_119211</name>
</gene>
<protein>
    <submittedName>
        <fullName evidence="1">Uncharacterized protein</fullName>
    </submittedName>
</protein>
<comment type="caution">
    <text evidence="1">The sequence shown here is derived from an EMBL/GenBank/DDBJ whole genome shotgun (WGS) entry which is preliminary data.</text>
</comment>
<sequence>MSSQLLLDIRQKSRILNWGECRASSDIDIRYSPEYRTSANVKPALTSTFGKSPKYRAGAYVEQALILTFRSSPEYRAGAKIEPAVTSTFGKKHEYRAGTIVEPALTLTFGKSPKYRAEYSPSSVFGTFAKCRCQSCLDIRPCSIFWTFA</sequence>
<evidence type="ECO:0000313" key="2">
    <source>
        <dbReference type="Proteomes" id="UP000828390"/>
    </source>
</evidence>
<proteinExistence type="predicted"/>
<accession>A0A9D4JMH7</accession>
<organism evidence="1 2">
    <name type="scientific">Dreissena polymorpha</name>
    <name type="common">Zebra mussel</name>
    <name type="synonym">Mytilus polymorpha</name>
    <dbReference type="NCBI Taxonomy" id="45954"/>
    <lineage>
        <taxon>Eukaryota</taxon>
        <taxon>Metazoa</taxon>
        <taxon>Spiralia</taxon>
        <taxon>Lophotrochozoa</taxon>
        <taxon>Mollusca</taxon>
        <taxon>Bivalvia</taxon>
        <taxon>Autobranchia</taxon>
        <taxon>Heteroconchia</taxon>
        <taxon>Euheterodonta</taxon>
        <taxon>Imparidentia</taxon>
        <taxon>Neoheterodontei</taxon>
        <taxon>Myida</taxon>
        <taxon>Dreissenoidea</taxon>
        <taxon>Dreissenidae</taxon>
        <taxon>Dreissena</taxon>
    </lineage>
</organism>
<evidence type="ECO:0000313" key="1">
    <source>
        <dbReference type="EMBL" id="KAH3817656.1"/>
    </source>
</evidence>
<dbReference type="Proteomes" id="UP000828390">
    <property type="component" value="Unassembled WGS sequence"/>
</dbReference>
<dbReference type="AlphaFoldDB" id="A0A9D4JMH7"/>
<dbReference type="EMBL" id="JAIWYP010000005">
    <property type="protein sequence ID" value="KAH3817656.1"/>
    <property type="molecule type" value="Genomic_DNA"/>
</dbReference>